<comment type="caution">
    <text evidence="1">The sequence shown here is derived from an EMBL/GenBank/DDBJ whole genome shotgun (WGS) entry which is preliminary data.</text>
</comment>
<feature type="non-terminal residue" evidence="1">
    <location>
        <position position="96"/>
    </location>
</feature>
<proteinExistence type="predicted"/>
<name>A0A699XA33_TANCI</name>
<organism evidence="1">
    <name type="scientific">Tanacetum cinerariifolium</name>
    <name type="common">Dalmatian daisy</name>
    <name type="synonym">Chrysanthemum cinerariifolium</name>
    <dbReference type="NCBI Taxonomy" id="118510"/>
    <lineage>
        <taxon>Eukaryota</taxon>
        <taxon>Viridiplantae</taxon>
        <taxon>Streptophyta</taxon>
        <taxon>Embryophyta</taxon>
        <taxon>Tracheophyta</taxon>
        <taxon>Spermatophyta</taxon>
        <taxon>Magnoliopsida</taxon>
        <taxon>eudicotyledons</taxon>
        <taxon>Gunneridae</taxon>
        <taxon>Pentapetalae</taxon>
        <taxon>asterids</taxon>
        <taxon>campanulids</taxon>
        <taxon>Asterales</taxon>
        <taxon>Asteraceae</taxon>
        <taxon>Asteroideae</taxon>
        <taxon>Anthemideae</taxon>
        <taxon>Anthemidinae</taxon>
        <taxon>Tanacetum</taxon>
    </lineage>
</organism>
<reference evidence="1" key="1">
    <citation type="journal article" date="2019" name="Sci. Rep.">
        <title>Draft genome of Tanacetum cinerariifolium, the natural source of mosquito coil.</title>
        <authorList>
            <person name="Yamashiro T."/>
            <person name="Shiraishi A."/>
            <person name="Satake H."/>
            <person name="Nakayama K."/>
        </authorList>
    </citation>
    <scope>NUCLEOTIDE SEQUENCE</scope>
</reference>
<evidence type="ECO:0000313" key="1">
    <source>
        <dbReference type="EMBL" id="GFD54686.1"/>
    </source>
</evidence>
<gene>
    <name evidence="1" type="ORF">Tci_926655</name>
</gene>
<dbReference type="EMBL" id="BKCJ011808987">
    <property type="protein sequence ID" value="GFD54686.1"/>
    <property type="molecule type" value="Genomic_DNA"/>
</dbReference>
<protein>
    <recommendedName>
        <fullName evidence="2">Nucleotide-binding alpha-beta plait domain-containing protein</fullName>
    </recommendedName>
</protein>
<sequence>KTETNVWDDGSEDVNLFGEGNPGFHDDHYDNPLLTKETESEPIIGDIGNKEDEYPFVNKYPSFQEEPIILVEEESCPVYDTDNEEEESMPVYDTDI</sequence>
<dbReference type="AlphaFoldDB" id="A0A699XA33"/>
<accession>A0A699XA33</accession>
<evidence type="ECO:0008006" key="2">
    <source>
        <dbReference type="Google" id="ProtNLM"/>
    </source>
</evidence>
<feature type="non-terminal residue" evidence="1">
    <location>
        <position position="1"/>
    </location>
</feature>